<dbReference type="InterPro" id="IPR026444">
    <property type="entry name" value="Secre_tail"/>
</dbReference>
<dbReference type="InterPro" id="IPR013517">
    <property type="entry name" value="FG-GAP"/>
</dbReference>
<dbReference type="NCBIfam" id="TIGR04183">
    <property type="entry name" value="Por_Secre_tail"/>
    <property type="match status" value="1"/>
</dbReference>
<keyword evidence="5" id="KW-1185">Reference proteome</keyword>
<dbReference type="EMBL" id="AAWS01000031">
    <property type="protein sequence ID" value="EAY26691.1"/>
    <property type="molecule type" value="Genomic_DNA"/>
</dbReference>
<organism evidence="4 5">
    <name type="scientific">Microscilla marina ATCC 23134</name>
    <dbReference type="NCBI Taxonomy" id="313606"/>
    <lineage>
        <taxon>Bacteria</taxon>
        <taxon>Pseudomonadati</taxon>
        <taxon>Bacteroidota</taxon>
        <taxon>Cytophagia</taxon>
        <taxon>Cytophagales</taxon>
        <taxon>Microscillaceae</taxon>
        <taxon>Microscilla</taxon>
    </lineage>
</organism>
<proteinExistence type="predicted"/>
<dbReference type="InterPro" id="IPR028994">
    <property type="entry name" value="Integrin_alpha_N"/>
</dbReference>
<feature type="chain" id="PRO_5002642191" evidence="2">
    <location>
        <begin position="26"/>
        <end position="751"/>
    </location>
</feature>
<dbReference type="PANTHER" id="PTHR44103:SF1">
    <property type="entry name" value="PROPROTEIN CONVERTASE P"/>
    <property type="match status" value="1"/>
</dbReference>
<accession>A1ZSE3</accession>
<comment type="caution">
    <text evidence="4">The sequence shown here is derived from an EMBL/GenBank/DDBJ whole genome shotgun (WGS) entry which is preliminary data.</text>
</comment>
<feature type="signal peptide" evidence="2">
    <location>
        <begin position="1"/>
        <end position="25"/>
    </location>
</feature>
<dbReference type="eggNOG" id="COG2931">
    <property type="taxonomic scope" value="Bacteria"/>
</dbReference>
<gene>
    <name evidence="4" type="ORF">M23134_02942</name>
</gene>
<dbReference type="AlphaFoldDB" id="A1ZSE3"/>
<evidence type="ECO:0000313" key="5">
    <source>
        <dbReference type="Proteomes" id="UP000004095"/>
    </source>
</evidence>
<evidence type="ECO:0000256" key="2">
    <source>
        <dbReference type="SAM" id="SignalP"/>
    </source>
</evidence>
<sequence length="751" mass="81663">MSFKRIIYFIGAVVALGLHTNEATAQFFFSRREMPIVQNNTGSTYTNAWAGGINSAQYNTMKLNNDALEDLVIFDRTNNKISTFIGVETNGQKSYTYAPEYESFFPELSFWMLLRDYDGDGKKDIFAYSRRGGILAYRNVSIASQPPQWELTTDLIRTEGFTPNLNLAVPATDIPSIVDIDNDGDLDIITFDFLGGLIELHQNQSIEQSGNASQLVYKRVDRCWGGVQEGATCGVFSFGATCDNGRRTQSNAGKRVNHVGSALLVSDLNGDGVHDALISDISCTKGYRMLNQGTSVAAAFTQFDVGFPASKPIDLPLFPAFFLADVDFDGAKDLLVSPNLFGNEDNRVNFAQSSWWYKNTGSNAAPLYDFRQTDFMQNTMLDLGENAFPAVVDYDGDGDLDLIVGNAGQPQGNGDFYATLHLYENTGNAQVPAFKLKDTDYLQLSALKVSRLQPVVQDFNQDGVSDLGLTWTKDSKVLFQYLPNIATNGQAVSFDLSQAIKYDLPLSGSDQPLLLDVDKDADFDLLVGKGNGQLEYYLNQGNNLSPDFQLQTTTLGGVAGSSSTRNLRLTVADFDADGKPDLLTGDNSGKLNIYAGFLEQLNNATWTPATDLILNELSREYAPYRFGIMVTPVAADLNNDQNPDILVGTNGGGVFYVRNDETSQPPPPVSGSGQTVLIFPNPAKGIVNILSTEDATVTVQNTLGQVLVSSFATTSNIAKSFDVSGLASGVYLFKIVGTTTGQTTVHKVVVN</sequence>
<feature type="domain" description="Secretion system C-terminal sorting" evidence="3">
    <location>
        <begin position="678"/>
        <end position="750"/>
    </location>
</feature>
<dbReference type="SUPFAM" id="SSF69318">
    <property type="entry name" value="Integrin alpha N-terminal domain"/>
    <property type="match status" value="2"/>
</dbReference>
<evidence type="ECO:0000313" key="4">
    <source>
        <dbReference type="EMBL" id="EAY26691.1"/>
    </source>
</evidence>
<dbReference type="RefSeq" id="WP_002700437.1">
    <property type="nucleotide sequence ID" value="NZ_AAWS01000031.1"/>
</dbReference>
<keyword evidence="1 2" id="KW-0732">Signal</keyword>
<evidence type="ECO:0000256" key="1">
    <source>
        <dbReference type="ARBA" id="ARBA00022729"/>
    </source>
</evidence>
<dbReference type="Pfam" id="PF18962">
    <property type="entry name" value="Por_Secre_tail"/>
    <property type="match status" value="1"/>
</dbReference>
<dbReference type="PANTHER" id="PTHR44103">
    <property type="entry name" value="PROPROTEIN CONVERTASE P"/>
    <property type="match status" value="1"/>
</dbReference>
<protein>
    <submittedName>
        <fullName evidence="4">Vcbs, putative</fullName>
    </submittedName>
</protein>
<dbReference type="Pfam" id="PF13517">
    <property type="entry name" value="FG-GAP_3"/>
    <property type="match status" value="1"/>
</dbReference>
<evidence type="ECO:0000259" key="3">
    <source>
        <dbReference type="Pfam" id="PF18962"/>
    </source>
</evidence>
<dbReference type="Gene3D" id="2.130.10.130">
    <property type="entry name" value="Integrin alpha, N-terminal"/>
    <property type="match status" value="2"/>
</dbReference>
<dbReference type="OrthoDB" id="9816120at2"/>
<name>A1ZSE3_MICM2</name>
<reference evidence="4 5" key="1">
    <citation type="submission" date="2007-01" db="EMBL/GenBank/DDBJ databases">
        <authorList>
            <person name="Haygood M."/>
            <person name="Podell S."/>
            <person name="Anderson C."/>
            <person name="Hopkinson B."/>
            <person name="Roe K."/>
            <person name="Barbeau K."/>
            <person name="Gaasterland T."/>
            <person name="Ferriera S."/>
            <person name="Johnson J."/>
            <person name="Kravitz S."/>
            <person name="Beeson K."/>
            <person name="Sutton G."/>
            <person name="Rogers Y.-H."/>
            <person name="Friedman R."/>
            <person name="Frazier M."/>
            <person name="Venter J.C."/>
        </authorList>
    </citation>
    <scope>NUCLEOTIDE SEQUENCE [LARGE SCALE GENOMIC DNA]</scope>
    <source>
        <strain evidence="4 5">ATCC 23134</strain>
    </source>
</reference>
<dbReference type="Proteomes" id="UP000004095">
    <property type="component" value="Unassembled WGS sequence"/>
</dbReference>